<proteinExistence type="predicted"/>
<reference evidence="1" key="2">
    <citation type="submission" date="2025-09" db="UniProtKB">
        <authorList>
            <consortium name="Ensembl"/>
        </authorList>
    </citation>
    <scope>IDENTIFICATION</scope>
</reference>
<dbReference type="AlphaFoldDB" id="A0A3B4BGC9"/>
<accession>A0A3B4BGC9</accession>
<reference evidence="1" key="1">
    <citation type="submission" date="2025-08" db="UniProtKB">
        <authorList>
            <consortium name="Ensembl"/>
        </authorList>
    </citation>
    <scope>IDENTIFICATION</scope>
</reference>
<dbReference type="Ensembl" id="ENSPMGT00000029382.1">
    <property type="protein sequence ID" value="ENSPMGP00000027581.1"/>
    <property type="gene ID" value="ENSPMGG00000022260.1"/>
</dbReference>
<name>A0A3B4BGC9_9GOBI</name>
<sequence length="86" mass="10311">MRLLNLYITLSSLKVPYYAVGGTECFLLEKKIQPKYTRSHVIETKHNKYRNQHYNRSENCVIFDLKMCFLLYQTHAVISQWSLFYA</sequence>
<evidence type="ECO:0000313" key="2">
    <source>
        <dbReference type="Proteomes" id="UP000261520"/>
    </source>
</evidence>
<dbReference type="Proteomes" id="UP000261520">
    <property type="component" value="Unplaced"/>
</dbReference>
<organism evidence="1 2">
    <name type="scientific">Periophthalmus magnuspinnatus</name>
    <dbReference type="NCBI Taxonomy" id="409849"/>
    <lineage>
        <taxon>Eukaryota</taxon>
        <taxon>Metazoa</taxon>
        <taxon>Chordata</taxon>
        <taxon>Craniata</taxon>
        <taxon>Vertebrata</taxon>
        <taxon>Euteleostomi</taxon>
        <taxon>Actinopterygii</taxon>
        <taxon>Neopterygii</taxon>
        <taxon>Teleostei</taxon>
        <taxon>Neoteleostei</taxon>
        <taxon>Acanthomorphata</taxon>
        <taxon>Gobiaria</taxon>
        <taxon>Gobiiformes</taxon>
        <taxon>Gobioidei</taxon>
        <taxon>Gobiidae</taxon>
        <taxon>Oxudercinae</taxon>
        <taxon>Periophthalmus</taxon>
    </lineage>
</organism>
<evidence type="ECO:0000313" key="1">
    <source>
        <dbReference type="Ensembl" id="ENSPMGP00000027581.1"/>
    </source>
</evidence>
<keyword evidence="2" id="KW-1185">Reference proteome</keyword>
<protein>
    <submittedName>
        <fullName evidence="1">Uncharacterized protein</fullName>
    </submittedName>
</protein>